<evidence type="ECO:0000313" key="3">
    <source>
        <dbReference type="Proteomes" id="UP000026999"/>
    </source>
</evidence>
<organism evidence="2 3">
    <name type="scientific">Staphylococcus phage 6ec</name>
    <dbReference type="NCBI Taxonomy" id="1500386"/>
    <lineage>
        <taxon>Viruses</taxon>
        <taxon>Duplodnaviria</taxon>
        <taxon>Heunggongvirae</taxon>
        <taxon>Uroviricota</taxon>
        <taxon>Caudoviricetes</taxon>
        <taxon>Sextaecvirus</taxon>
        <taxon>Sextaecvirus sextaec</taxon>
    </lineage>
</organism>
<dbReference type="OrthoDB" id="31224at10239"/>
<keyword evidence="1" id="KW-0175">Coiled coil</keyword>
<dbReference type="Proteomes" id="UP000026999">
    <property type="component" value="Segment"/>
</dbReference>
<gene>
    <name evidence="2" type="ORF">PHAGE6E_4</name>
</gene>
<proteinExistence type="predicted"/>
<protein>
    <submittedName>
        <fullName evidence="2">Uncharacterized protein</fullName>
    </submittedName>
</protein>
<evidence type="ECO:0000256" key="1">
    <source>
        <dbReference type="SAM" id="Coils"/>
    </source>
</evidence>
<evidence type="ECO:0000313" key="2">
    <source>
        <dbReference type="EMBL" id="AIA64031.1"/>
    </source>
</evidence>
<keyword evidence="3" id="KW-1185">Reference proteome</keyword>
<sequence>MKLELENVLKFDFYNEKMALYTDVVKEIMLHLVNFKGLEIIDEEEYNNKMKLFSNKFTELITLSKNIDYKYSNMMNQIFDLEFDSDLPNRTIENYLEESKIIDFNKKVVKYEKKVNIFSKNVIELVHSMSLKKVFVTDMFLLKQMEIDFESLYEKIEFIEDNMNNFKDTLQ</sequence>
<dbReference type="EMBL" id="KJ804259">
    <property type="protein sequence ID" value="AIA64031.1"/>
    <property type="molecule type" value="Genomic_DNA"/>
</dbReference>
<accession>A0A060AES8</accession>
<dbReference type="RefSeq" id="YP_009042510.1">
    <property type="nucleotide sequence ID" value="NC_024355.1"/>
</dbReference>
<reference evidence="2 3" key="1">
    <citation type="journal article" date="2014" name="Genome Announc.">
        <title>Complete Genome Sequence of a Staphylococcus epidermidis Bacteriophage Isolated from the Anterior Nares of Humans.</title>
        <authorList>
            <person name="Aswani V.H."/>
            <person name="Tremblay D.M."/>
            <person name="Moineau S."/>
            <person name="Shukla S.K."/>
        </authorList>
    </citation>
    <scope>NUCLEOTIDE SEQUENCE [LARGE SCALE GENOMIC DNA]</scope>
</reference>
<name>A0A060AES8_9CAUD</name>
<dbReference type="GeneID" id="19685746"/>
<feature type="coiled-coil region" evidence="1">
    <location>
        <begin position="142"/>
        <end position="169"/>
    </location>
</feature>
<dbReference type="KEGG" id="vg:19685746"/>